<dbReference type="EMBL" id="JAWLNX010000004">
    <property type="protein sequence ID" value="MEB3367270.1"/>
    <property type="molecule type" value="Genomic_DNA"/>
</dbReference>
<sequence length="95" mass="10983">MLDPRSPVDARLFCVAVARPPQRASWPDYREAEARPRRTGRAESWKSMEKIGVREQNCSFGEFPSSFRCKKISGTRGDCCKWMEFLDSPRSRLLV</sequence>
<proteinExistence type="predicted"/>
<reference evidence="1 2" key="1">
    <citation type="submission" date="2023-10" db="EMBL/GenBank/DDBJ databases">
        <title>Saccharopolyspora sp. nov., isolated from mangrove soil.</title>
        <authorList>
            <person name="Lu Y."/>
            <person name="Liu W."/>
        </authorList>
    </citation>
    <scope>NUCLEOTIDE SEQUENCE [LARGE SCALE GENOMIC DNA]</scope>
    <source>
        <strain evidence="1 2">S2-29</strain>
    </source>
</reference>
<accession>A0ABU6A6U8</accession>
<name>A0ABU6A6U8_9PSEU</name>
<protein>
    <submittedName>
        <fullName evidence="1">Uncharacterized protein</fullName>
    </submittedName>
</protein>
<dbReference type="Proteomes" id="UP001327093">
    <property type="component" value="Unassembled WGS sequence"/>
</dbReference>
<keyword evidence="2" id="KW-1185">Reference proteome</keyword>
<comment type="caution">
    <text evidence="1">The sequence shown here is derived from an EMBL/GenBank/DDBJ whole genome shotgun (WGS) entry which is preliminary data.</text>
</comment>
<organism evidence="1 2">
    <name type="scientific">Saccharopolyspora mangrovi</name>
    <dbReference type="NCBI Taxonomy" id="3082379"/>
    <lineage>
        <taxon>Bacteria</taxon>
        <taxon>Bacillati</taxon>
        <taxon>Actinomycetota</taxon>
        <taxon>Actinomycetes</taxon>
        <taxon>Pseudonocardiales</taxon>
        <taxon>Pseudonocardiaceae</taxon>
        <taxon>Saccharopolyspora</taxon>
    </lineage>
</organism>
<evidence type="ECO:0000313" key="1">
    <source>
        <dbReference type="EMBL" id="MEB3367270.1"/>
    </source>
</evidence>
<evidence type="ECO:0000313" key="2">
    <source>
        <dbReference type="Proteomes" id="UP001327093"/>
    </source>
</evidence>
<gene>
    <name evidence="1" type="ORF">R4I43_07620</name>
</gene>
<dbReference type="RefSeq" id="WP_324264825.1">
    <property type="nucleotide sequence ID" value="NZ_JAWLNX010000004.1"/>
</dbReference>